<keyword evidence="1" id="KW-0479">Metal-binding</keyword>
<dbReference type="Proteomes" id="UP001054889">
    <property type="component" value="Unassembled WGS sequence"/>
</dbReference>
<feature type="compositionally biased region" description="Basic and acidic residues" evidence="3">
    <location>
        <begin position="187"/>
        <end position="248"/>
    </location>
</feature>
<organism evidence="5 6">
    <name type="scientific">Eleusine coracana subsp. coracana</name>
    <dbReference type="NCBI Taxonomy" id="191504"/>
    <lineage>
        <taxon>Eukaryota</taxon>
        <taxon>Viridiplantae</taxon>
        <taxon>Streptophyta</taxon>
        <taxon>Embryophyta</taxon>
        <taxon>Tracheophyta</taxon>
        <taxon>Spermatophyta</taxon>
        <taxon>Magnoliopsida</taxon>
        <taxon>Liliopsida</taxon>
        <taxon>Poales</taxon>
        <taxon>Poaceae</taxon>
        <taxon>PACMAD clade</taxon>
        <taxon>Chloridoideae</taxon>
        <taxon>Cynodonteae</taxon>
        <taxon>Eleusininae</taxon>
        <taxon>Eleusine</taxon>
    </lineage>
</organism>
<feature type="region of interest" description="Disordered" evidence="3">
    <location>
        <begin position="282"/>
        <end position="301"/>
    </location>
</feature>
<evidence type="ECO:0000256" key="3">
    <source>
        <dbReference type="SAM" id="MobiDB-lite"/>
    </source>
</evidence>
<dbReference type="SUPFAM" id="SSF57756">
    <property type="entry name" value="Retrovirus zinc finger-like domains"/>
    <property type="match status" value="1"/>
</dbReference>
<accession>A0AAV5CMB0</accession>
<reference evidence="5" key="2">
    <citation type="submission" date="2021-12" db="EMBL/GenBank/DDBJ databases">
        <title>Resequencing data analysis of finger millet.</title>
        <authorList>
            <person name="Hatakeyama M."/>
            <person name="Aluri S."/>
            <person name="Balachadran M.T."/>
            <person name="Sivarajan S.R."/>
            <person name="Poveda L."/>
            <person name="Shimizu-Inatsugi R."/>
            <person name="Schlapbach R."/>
            <person name="Sreeman S.M."/>
            <person name="Shimizu K.K."/>
        </authorList>
    </citation>
    <scope>NUCLEOTIDE SEQUENCE</scope>
</reference>
<dbReference type="Gene3D" id="4.10.60.10">
    <property type="entry name" value="Zinc finger, CCHC-type"/>
    <property type="match status" value="1"/>
</dbReference>
<dbReference type="SMART" id="SM00343">
    <property type="entry name" value="ZnF_C2HC"/>
    <property type="match status" value="2"/>
</dbReference>
<evidence type="ECO:0000313" key="5">
    <source>
        <dbReference type="EMBL" id="GJM99562.1"/>
    </source>
</evidence>
<name>A0AAV5CMB0_ELECO</name>
<dbReference type="Pfam" id="PF00098">
    <property type="entry name" value="zf-CCHC"/>
    <property type="match status" value="1"/>
</dbReference>
<feature type="domain" description="CCHC-type" evidence="4">
    <location>
        <begin position="340"/>
        <end position="355"/>
    </location>
</feature>
<feature type="coiled-coil region" evidence="2">
    <location>
        <begin position="30"/>
        <end position="60"/>
    </location>
</feature>
<dbReference type="GO" id="GO:0008270">
    <property type="term" value="F:zinc ion binding"/>
    <property type="evidence" value="ECO:0007669"/>
    <property type="project" value="UniProtKB-KW"/>
</dbReference>
<feature type="compositionally biased region" description="Basic and acidic residues" evidence="3">
    <location>
        <begin position="508"/>
        <end position="524"/>
    </location>
</feature>
<feature type="compositionally biased region" description="Acidic residues" evidence="3">
    <location>
        <begin position="525"/>
        <end position="541"/>
    </location>
</feature>
<gene>
    <name evidence="5" type="primary">ga16674</name>
    <name evidence="5" type="ORF">PR202_ga16674</name>
</gene>
<keyword evidence="1" id="KW-0862">Zinc</keyword>
<dbReference type="PANTHER" id="PTHR33170:SF2">
    <property type="entry name" value="OS12G0531500 PROTEIN"/>
    <property type="match status" value="1"/>
</dbReference>
<dbReference type="AlphaFoldDB" id="A0AAV5CMB0"/>
<keyword evidence="6" id="KW-1185">Reference proteome</keyword>
<dbReference type="GO" id="GO:0003676">
    <property type="term" value="F:nucleic acid binding"/>
    <property type="evidence" value="ECO:0007669"/>
    <property type="project" value="InterPro"/>
</dbReference>
<keyword evidence="1" id="KW-0863">Zinc-finger</keyword>
<evidence type="ECO:0000259" key="4">
    <source>
        <dbReference type="PROSITE" id="PS50158"/>
    </source>
</evidence>
<dbReference type="InterPro" id="IPR001878">
    <property type="entry name" value="Znf_CCHC"/>
</dbReference>
<feature type="region of interest" description="Disordered" evidence="3">
    <location>
        <begin position="174"/>
        <end position="248"/>
    </location>
</feature>
<dbReference type="PROSITE" id="PS50158">
    <property type="entry name" value="ZF_CCHC"/>
    <property type="match status" value="2"/>
</dbReference>
<protein>
    <recommendedName>
        <fullName evidence="4">CCHC-type domain-containing protein</fullName>
    </recommendedName>
</protein>
<dbReference type="InterPro" id="IPR036875">
    <property type="entry name" value="Znf_CCHC_sf"/>
</dbReference>
<dbReference type="EMBL" id="BQKI01000007">
    <property type="protein sequence ID" value="GJM99562.1"/>
    <property type="molecule type" value="Genomic_DNA"/>
</dbReference>
<evidence type="ECO:0000256" key="1">
    <source>
        <dbReference type="PROSITE-ProRule" id="PRU00047"/>
    </source>
</evidence>
<evidence type="ECO:0000313" key="6">
    <source>
        <dbReference type="Proteomes" id="UP001054889"/>
    </source>
</evidence>
<feature type="region of interest" description="Disordered" evidence="3">
    <location>
        <begin position="508"/>
        <end position="572"/>
    </location>
</feature>
<reference evidence="5" key="1">
    <citation type="journal article" date="2018" name="DNA Res.">
        <title>Multiple hybrid de novo genome assembly of finger millet, an orphan allotetraploid crop.</title>
        <authorList>
            <person name="Hatakeyama M."/>
            <person name="Aluri S."/>
            <person name="Balachadran M.T."/>
            <person name="Sivarajan S.R."/>
            <person name="Patrignani A."/>
            <person name="Gruter S."/>
            <person name="Poveda L."/>
            <person name="Shimizu-Inatsugi R."/>
            <person name="Baeten J."/>
            <person name="Francoijs K.J."/>
            <person name="Nataraja K.N."/>
            <person name="Reddy Y.A.N."/>
            <person name="Phadnis S."/>
            <person name="Ravikumar R.L."/>
            <person name="Schlapbach R."/>
            <person name="Sreeman S.M."/>
            <person name="Shimizu K.K."/>
        </authorList>
    </citation>
    <scope>NUCLEOTIDE SEQUENCE</scope>
</reference>
<proteinExistence type="predicted"/>
<evidence type="ECO:0000256" key="2">
    <source>
        <dbReference type="SAM" id="Coils"/>
    </source>
</evidence>
<sequence length="572" mass="65375">MKKMLEQLVRNNEGGGDAENPASIHRCEEIEREAKRNVELDEAFEQLELAMSKLDRVTDKHYLLEWQNKGEVSGKLEGKTITHERDSGPHDSKNGPFGRYIADVYAHSSRKEHIDRYVWVRKNATIGAQEYPASKIDILREGWRARKVSRVREPPPLAKSFASAVKIGAMAREQERHRWGAAGAPKRRFEGNPGGDRKEEQDRRRDLFGDEGFRGGDRRKTDLRKELNVRQRSDKERQERRSFQYHQEENWGFKGEQFQNRRGGENRGNNFGKAQLSRFAGEQGMNPNLDRPMNSRGESSRVNNYEGLMRGALRLEGKGKCFRCGKEGHHQSTCTNEPYCYKCKKSGHFGAKCPDNEESAIKPYGFGIPGQGFYSLKIPGVAEHKSEVPTGLIKIISGVASENELEGELKTFIDNNWDWKAKKITDNEYLVTFPNQLILDTFTRVKVIAELVGGVMVVDKVSLIKQAPVRVKVNCRNIENLRGFIEIFIGRAGYEIRIIVEEIKNRKAKEKPDYPRHDDNNDKKDDDDDDYDDLEDDESETEWDKAQRKNAEGLEKEKEGGVQNSQGGKGNI</sequence>
<comment type="caution">
    <text evidence="5">The sequence shown here is derived from an EMBL/GenBank/DDBJ whole genome shotgun (WGS) entry which is preliminary data.</text>
</comment>
<keyword evidence="2" id="KW-0175">Coiled coil</keyword>
<feature type="compositionally biased region" description="Basic and acidic residues" evidence="3">
    <location>
        <begin position="542"/>
        <end position="560"/>
    </location>
</feature>
<feature type="region of interest" description="Disordered" evidence="3">
    <location>
        <begin position="1"/>
        <end position="25"/>
    </location>
</feature>
<dbReference type="PANTHER" id="PTHR33170">
    <property type="entry name" value="DUF4283 DOMAIN-CONTAINING PROTEIN-RELATED"/>
    <property type="match status" value="1"/>
</dbReference>
<feature type="domain" description="CCHC-type" evidence="4">
    <location>
        <begin position="320"/>
        <end position="336"/>
    </location>
</feature>